<dbReference type="Gene3D" id="3.40.50.11590">
    <property type="match status" value="1"/>
</dbReference>
<evidence type="ECO:0000259" key="1">
    <source>
        <dbReference type="Pfam" id="PF04016"/>
    </source>
</evidence>
<comment type="caution">
    <text evidence="2">The sequence shown here is derived from an EMBL/GenBank/DDBJ whole genome shotgun (WGS) entry which is preliminary data.</text>
</comment>
<dbReference type="InterPro" id="IPR007161">
    <property type="entry name" value="DUF364"/>
</dbReference>
<evidence type="ECO:0000313" key="2">
    <source>
        <dbReference type="EMBL" id="MFF0545093.1"/>
    </source>
</evidence>
<feature type="domain" description="Putative heavy-metal chelation" evidence="1">
    <location>
        <begin position="150"/>
        <end position="252"/>
    </location>
</feature>
<accession>A0ABW6PRW5</accession>
<dbReference type="SUPFAM" id="SSF159713">
    <property type="entry name" value="Dhaf3308-like"/>
    <property type="match status" value="1"/>
</dbReference>
<protein>
    <submittedName>
        <fullName evidence="2">Rossmann-like domain-containing protein</fullName>
    </submittedName>
</protein>
<evidence type="ECO:0000313" key="3">
    <source>
        <dbReference type="Proteomes" id="UP001601444"/>
    </source>
</evidence>
<gene>
    <name evidence="2" type="ORF">ACFYTF_19875</name>
</gene>
<dbReference type="Pfam" id="PF04016">
    <property type="entry name" value="DUF364"/>
    <property type="match status" value="1"/>
</dbReference>
<dbReference type="EMBL" id="JBIAMX010000012">
    <property type="protein sequence ID" value="MFF0545093.1"/>
    <property type="molecule type" value="Genomic_DNA"/>
</dbReference>
<dbReference type="RefSeq" id="WP_387701590.1">
    <property type="nucleotide sequence ID" value="NZ_JBIAMX010000012.1"/>
</dbReference>
<name>A0ABW6PRW5_9NOCA</name>
<sequence length="278" mass="28711">MSTPPAVGPRTVADLLAHALSGALGPDPATLTADNAFLTRYDTRHPGRARGYRNAVLCLRTGAAVGSCAIEPGADADDVLAGCAGARLAELLTHPLLPVRVAALDTYLLHVQPHPRAGGRAGAPVVLAAGDTLTKSRARARAVADLLPGTARHVLVIGVVGSLLAALRERGMTYTPCDFAGGTTEWGEPVHRDPSTAPDDHDALLVTGMTLGNGTFDALARAARARDLPLVAYAQTGSGILPWFLGAGVTAVSAEPYPFFSLDGGPSTLHHYRDEVPA</sequence>
<keyword evidence="3" id="KW-1185">Reference proteome</keyword>
<reference evidence="2 3" key="1">
    <citation type="submission" date="2024-10" db="EMBL/GenBank/DDBJ databases">
        <title>The Natural Products Discovery Center: Release of the First 8490 Sequenced Strains for Exploring Actinobacteria Biosynthetic Diversity.</title>
        <authorList>
            <person name="Kalkreuter E."/>
            <person name="Kautsar S.A."/>
            <person name="Yang D."/>
            <person name="Bader C.D."/>
            <person name="Teijaro C.N."/>
            <person name="Fluegel L."/>
            <person name="Davis C.M."/>
            <person name="Simpson J.R."/>
            <person name="Lauterbach L."/>
            <person name="Steele A.D."/>
            <person name="Gui C."/>
            <person name="Meng S."/>
            <person name="Li G."/>
            <person name="Viehrig K."/>
            <person name="Ye F."/>
            <person name="Su P."/>
            <person name="Kiefer A.F."/>
            <person name="Nichols A."/>
            <person name="Cepeda A.J."/>
            <person name="Yan W."/>
            <person name="Fan B."/>
            <person name="Jiang Y."/>
            <person name="Adhikari A."/>
            <person name="Zheng C.-J."/>
            <person name="Schuster L."/>
            <person name="Cowan T.M."/>
            <person name="Smanski M.J."/>
            <person name="Chevrette M.G."/>
            <person name="De Carvalho L.P.S."/>
            <person name="Shen B."/>
        </authorList>
    </citation>
    <scope>NUCLEOTIDE SEQUENCE [LARGE SCALE GENOMIC DNA]</scope>
    <source>
        <strain evidence="2 3">NPDC004045</strain>
    </source>
</reference>
<organism evidence="2 3">
    <name type="scientific">Nocardia thailandica</name>
    <dbReference type="NCBI Taxonomy" id="257275"/>
    <lineage>
        <taxon>Bacteria</taxon>
        <taxon>Bacillati</taxon>
        <taxon>Actinomycetota</taxon>
        <taxon>Actinomycetes</taxon>
        <taxon>Mycobacteriales</taxon>
        <taxon>Nocardiaceae</taxon>
        <taxon>Nocardia</taxon>
    </lineage>
</organism>
<dbReference type="Proteomes" id="UP001601444">
    <property type="component" value="Unassembled WGS sequence"/>
</dbReference>
<proteinExistence type="predicted"/>